<proteinExistence type="predicted"/>
<accession>A0A5K7XEC6</accession>
<sequence length="79" mass="8626">MHTKTSAPRKRSPLRSIVVAHPAATSRHSERGVRTIATIVATGVLGGRRSRSFRVARDPIATAARFRRAARNRGGIIQQ</sequence>
<reference evidence="2" key="1">
    <citation type="submission" date="2019-10" db="EMBL/GenBank/DDBJ databases">
        <title>Lacipirellula parvula gen. nov., sp. nov., representing a lineage of planctomycetes widespread in freshwater anoxic habitats, and description of the family Lacipirellulaceae.</title>
        <authorList>
            <person name="Dedysh S.N."/>
            <person name="Kulichevskaya I.S."/>
            <person name="Beletsky A.V."/>
            <person name="Rakitin A.L."/>
            <person name="Mardanov A.V."/>
            <person name="Ivanova A.A."/>
            <person name="Saltykova V.X."/>
            <person name="Rijpstra W.I.C."/>
            <person name="Sinninghe Damste J.S."/>
            <person name="Ravin N.V."/>
        </authorList>
    </citation>
    <scope>NUCLEOTIDE SEQUENCE [LARGE SCALE GENOMIC DNA]</scope>
    <source>
        <strain evidence="2">PX69</strain>
    </source>
</reference>
<name>A0A5K7XEC6_9BACT</name>
<evidence type="ECO:0000313" key="2">
    <source>
        <dbReference type="Proteomes" id="UP000326837"/>
    </source>
</evidence>
<dbReference type="KEGG" id="lpav:PLANPX_2205"/>
<evidence type="ECO:0000313" key="1">
    <source>
        <dbReference type="EMBL" id="BBO32593.1"/>
    </source>
</evidence>
<dbReference type="EMBL" id="AP021861">
    <property type="protein sequence ID" value="BBO32593.1"/>
    <property type="molecule type" value="Genomic_DNA"/>
</dbReference>
<organism evidence="1 2">
    <name type="scientific">Lacipirellula parvula</name>
    <dbReference type="NCBI Taxonomy" id="2650471"/>
    <lineage>
        <taxon>Bacteria</taxon>
        <taxon>Pseudomonadati</taxon>
        <taxon>Planctomycetota</taxon>
        <taxon>Planctomycetia</taxon>
        <taxon>Pirellulales</taxon>
        <taxon>Lacipirellulaceae</taxon>
        <taxon>Lacipirellula</taxon>
    </lineage>
</organism>
<dbReference type="Proteomes" id="UP000326837">
    <property type="component" value="Chromosome"/>
</dbReference>
<gene>
    <name evidence="1" type="ORF">PLANPX_2205</name>
</gene>
<protein>
    <submittedName>
        <fullName evidence="1">Uncharacterized protein</fullName>
    </submittedName>
</protein>
<dbReference type="AlphaFoldDB" id="A0A5K7XEC6"/>
<keyword evidence="2" id="KW-1185">Reference proteome</keyword>